<dbReference type="PRINTS" id="PR00385">
    <property type="entry name" value="P450"/>
</dbReference>
<name>A0A8H3ETM9_9LECA</name>
<keyword evidence="6" id="KW-0560">Oxidoreductase</keyword>
<dbReference type="InterPro" id="IPR002401">
    <property type="entry name" value="Cyt_P450_E_grp-I"/>
</dbReference>
<comment type="cofactor">
    <cofactor evidence="1 5">
        <name>heme</name>
        <dbReference type="ChEBI" id="CHEBI:30413"/>
    </cofactor>
</comment>
<dbReference type="GO" id="GO:0016705">
    <property type="term" value="F:oxidoreductase activity, acting on paired donors, with incorporation or reduction of molecular oxygen"/>
    <property type="evidence" value="ECO:0007669"/>
    <property type="project" value="InterPro"/>
</dbReference>
<gene>
    <name evidence="7" type="ORF">HETSPECPRED_009641</name>
</gene>
<evidence type="ECO:0000256" key="2">
    <source>
        <dbReference type="ARBA" id="ARBA00010617"/>
    </source>
</evidence>
<keyword evidence="3 5" id="KW-0479">Metal-binding</keyword>
<evidence type="ECO:0000256" key="4">
    <source>
        <dbReference type="ARBA" id="ARBA00023004"/>
    </source>
</evidence>
<evidence type="ECO:0008006" key="9">
    <source>
        <dbReference type="Google" id="ProtNLM"/>
    </source>
</evidence>
<dbReference type="GO" id="GO:0020037">
    <property type="term" value="F:heme binding"/>
    <property type="evidence" value="ECO:0007669"/>
    <property type="project" value="InterPro"/>
</dbReference>
<dbReference type="InterPro" id="IPR017972">
    <property type="entry name" value="Cyt_P450_CS"/>
</dbReference>
<keyword evidence="8" id="KW-1185">Reference proteome</keyword>
<dbReference type="OrthoDB" id="1470350at2759"/>
<dbReference type="CDD" id="cd11070">
    <property type="entry name" value="CYP56-like"/>
    <property type="match status" value="1"/>
</dbReference>
<dbReference type="PANTHER" id="PTHR24305">
    <property type="entry name" value="CYTOCHROME P450"/>
    <property type="match status" value="1"/>
</dbReference>
<dbReference type="GO" id="GO:0005506">
    <property type="term" value="F:iron ion binding"/>
    <property type="evidence" value="ECO:0007669"/>
    <property type="project" value="InterPro"/>
</dbReference>
<keyword evidence="5 6" id="KW-0349">Heme</keyword>
<dbReference type="InterPro" id="IPR001128">
    <property type="entry name" value="Cyt_P450"/>
</dbReference>
<evidence type="ECO:0000313" key="7">
    <source>
        <dbReference type="EMBL" id="CAF9910183.1"/>
    </source>
</evidence>
<dbReference type="Proteomes" id="UP000664521">
    <property type="component" value="Unassembled WGS sequence"/>
</dbReference>
<dbReference type="GO" id="GO:0004497">
    <property type="term" value="F:monooxygenase activity"/>
    <property type="evidence" value="ECO:0007669"/>
    <property type="project" value="UniProtKB-KW"/>
</dbReference>
<dbReference type="InterPro" id="IPR036396">
    <property type="entry name" value="Cyt_P450_sf"/>
</dbReference>
<dbReference type="Gene3D" id="1.10.630.10">
    <property type="entry name" value="Cytochrome P450"/>
    <property type="match status" value="1"/>
</dbReference>
<dbReference type="PRINTS" id="PR00463">
    <property type="entry name" value="EP450I"/>
</dbReference>
<keyword evidence="6" id="KW-0503">Monooxygenase</keyword>
<feature type="binding site" description="axial binding residue" evidence="5">
    <location>
        <position position="373"/>
    </location>
    <ligand>
        <name>heme</name>
        <dbReference type="ChEBI" id="CHEBI:30413"/>
    </ligand>
    <ligandPart>
        <name>Fe</name>
        <dbReference type="ChEBI" id="CHEBI:18248"/>
    </ligandPart>
</feature>
<sequence>MLDIFGPNVGTVEGQDWQRHRKITGAVFNEQTYETVWTESLRQANGMLQWWTSQEANPIKTTAKDVRTLSLNVLAHVGFRKTYPFNGKVENTDAREALSFRQTLCFVLDNALLTMLVPARFLRLPFLPFKWRQVGEAIDSLRHHMMALYNEEASSAAQDPREPANLMRRMTQASKQATHEANTDVKNSRTTHLAPKRVGLTTEEIFGNIFVYYFAGHDTTAAVFAYTMYLLAGHPEVQDWLAEELQQVLPSDDDSQWRYEDLFPRLNRCLAVMLETLRLYDPIPGVPKWTGDSDRQIQYNNQSLVVPARTFVLPSLMAVHVHPRYWGADALSWRPSRWIKTGSLPAEAGVNAECLFTPAQGTYFPWSDGQRNCPGKKFAQVEFVAVIATLFRRYKVLPERMLGESEEGAQRRVLETVDDGAVKMLLQMKDPSRVGVRWMRRE</sequence>
<dbReference type="Pfam" id="PF00067">
    <property type="entry name" value="p450"/>
    <property type="match status" value="1"/>
</dbReference>
<evidence type="ECO:0000256" key="3">
    <source>
        <dbReference type="ARBA" id="ARBA00022723"/>
    </source>
</evidence>
<evidence type="ECO:0000256" key="1">
    <source>
        <dbReference type="ARBA" id="ARBA00001971"/>
    </source>
</evidence>
<dbReference type="AlphaFoldDB" id="A0A8H3ETM9"/>
<keyword evidence="4 5" id="KW-0408">Iron</keyword>
<dbReference type="EMBL" id="CAJPDS010000008">
    <property type="protein sequence ID" value="CAF9910183.1"/>
    <property type="molecule type" value="Genomic_DNA"/>
</dbReference>
<evidence type="ECO:0000256" key="6">
    <source>
        <dbReference type="RuleBase" id="RU000461"/>
    </source>
</evidence>
<dbReference type="SUPFAM" id="SSF48264">
    <property type="entry name" value="Cytochrome P450"/>
    <property type="match status" value="1"/>
</dbReference>
<comment type="caution">
    <text evidence="7">The sequence shown here is derived from an EMBL/GenBank/DDBJ whole genome shotgun (WGS) entry which is preliminary data.</text>
</comment>
<dbReference type="PROSITE" id="PS00086">
    <property type="entry name" value="CYTOCHROME_P450"/>
    <property type="match status" value="1"/>
</dbReference>
<evidence type="ECO:0000313" key="8">
    <source>
        <dbReference type="Proteomes" id="UP000664521"/>
    </source>
</evidence>
<evidence type="ECO:0000256" key="5">
    <source>
        <dbReference type="PIRSR" id="PIRSR602401-1"/>
    </source>
</evidence>
<protein>
    <recommendedName>
        <fullName evidence="9">Cytochrome P450</fullName>
    </recommendedName>
</protein>
<reference evidence="7" key="1">
    <citation type="submission" date="2021-03" db="EMBL/GenBank/DDBJ databases">
        <authorList>
            <person name="Tagirdzhanova G."/>
        </authorList>
    </citation>
    <scope>NUCLEOTIDE SEQUENCE</scope>
</reference>
<dbReference type="InterPro" id="IPR050121">
    <property type="entry name" value="Cytochrome_P450_monoxygenase"/>
</dbReference>
<comment type="similarity">
    <text evidence="2 6">Belongs to the cytochrome P450 family.</text>
</comment>
<proteinExistence type="inferred from homology"/>
<accession>A0A8H3ETM9</accession>
<organism evidence="7 8">
    <name type="scientific">Heterodermia speciosa</name>
    <dbReference type="NCBI Taxonomy" id="116794"/>
    <lineage>
        <taxon>Eukaryota</taxon>
        <taxon>Fungi</taxon>
        <taxon>Dikarya</taxon>
        <taxon>Ascomycota</taxon>
        <taxon>Pezizomycotina</taxon>
        <taxon>Lecanoromycetes</taxon>
        <taxon>OSLEUM clade</taxon>
        <taxon>Lecanoromycetidae</taxon>
        <taxon>Caliciales</taxon>
        <taxon>Physciaceae</taxon>
        <taxon>Heterodermia</taxon>
    </lineage>
</organism>
<dbReference type="PANTHER" id="PTHR24305:SF166">
    <property type="entry name" value="CYTOCHROME P450 12A4, MITOCHONDRIAL-RELATED"/>
    <property type="match status" value="1"/>
</dbReference>